<gene>
    <name evidence="3" type="ORF">CPB83DRAFT_891537</name>
</gene>
<keyword evidence="1" id="KW-0472">Membrane</keyword>
<accession>A0A9P6EMM1</accession>
<feature type="transmembrane region" description="Helical" evidence="1">
    <location>
        <begin position="52"/>
        <end position="75"/>
    </location>
</feature>
<organism evidence="3 4">
    <name type="scientific">Crepidotus variabilis</name>
    <dbReference type="NCBI Taxonomy" id="179855"/>
    <lineage>
        <taxon>Eukaryota</taxon>
        <taxon>Fungi</taxon>
        <taxon>Dikarya</taxon>
        <taxon>Basidiomycota</taxon>
        <taxon>Agaricomycotina</taxon>
        <taxon>Agaricomycetes</taxon>
        <taxon>Agaricomycetidae</taxon>
        <taxon>Agaricales</taxon>
        <taxon>Agaricineae</taxon>
        <taxon>Crepidotaceae</taxon>
        <taxon>Crepidotus</taxon>
    </lineage>
</organism>
<dbReference type="OrthoDB" id="3263055at2759"/>
<dbReference type="AlphaFoldDB" id="A0A9P6EMM1"/>
<protein>
    <recommendedName>
        <fullName evidence="2">DUF6534 domain-containing protein</fullName>
    </recommendedName>
</protein>
<dbReference type="InterPro" id="IPR045339">
    <property type="entry name" value="DUF6534"/>
</dbReference>
<evidence type="ECO:0000313" key="4">
    <source>
        <dbReference type="Proteomes" id="UP000807306"/>
    </source>
</evidence>
<reference evidence="3" key="1">
    <citation type="submission" date="2020-11" db="EMBL/GenBank/DDBJ databases">
        <authorList>
            <consortium name="DOE Joint Genome Institute"/>
            <person name="Ahrendt S."/>
            <person name="Riley R."/>
            <person name="Andreopoulos W."/>
            <person name="Labutti K."/>
            <person name="Pangilinan J."/>
            <person name="Ruiz-Duenas F.J."/>
            <person name="Barrasa J.M."/>
            <person name="Sanchez-Garcia M."/>
            <person name="Camarero S."/>
            <person name="Miyauchi S."/>
            <person name="Serrano A."/>
            <person name="Linde D."/>
            <person name="Babiker R."/>
            <person name="Drula E."/>
            <person name="Ayuso-Fernandez I."/>
            <person name="Pacheco R."/>
            <person name="Padilla G."/>
            <person name="Ferreira P."/>
            <person name="Barriuso J."/>
            <person name="Kellner H."/>
            <person name="Castanera R."/>
            <person name="Alfaro M."/>
            <person name="Ramirez L."/>
            <person name="Pisabarro A.G."/>
            <person name="Kuo A."/>
            <person name="Tritt A."/>
            <person name="Lipzen A."/>
            <person name="He G."/>
            <person name="Yan M."/>
            <person name="Ng V."/>
            <person name="Cullen D."/>
            <person name="Martin F."/>
            <person name="Rosso M.-N."/>
            <person name="Henrissat B."/>
            <person name="Hibbett D."/>
            <person name="Martinez A.T."/>
            <person name="Grigoriev I.V."/>
        </authorList>
    </citation>
    <scope>NUCLEOTIDE SEQUENCE</scope>
    <source>
        <strain evidence="3">CBS 506.95</strain>
    </source>
</reference>
<dbReference type="EMBL" id="MU157834">
    <property type="protein sequence ID" value="KAF9531643.1"/>
    <property type="molecule type" value="Genomic_DNA"/>
</dbReference>
<keyword evidence="1" id="KW-0812">Transmembrane</keyword>
<sequence>MGYLAYSYMVTRVGVDDGVQLIVRTVIGAATFTVQMYLIYRIWRLKFYKWLVVIDGFLSVAQLVVVIIFTVKAVPISSYEELRNLKWLAVTANILSIASDICIALSQISVLHRAGAFEYSRSKQVTQRIVLFTINNGLLTALCALGSMLSIILYPTTLVYIAFFFCTARVYGNTMMLSLNARGYFQGHPDDAVNVSDVSSLGNVNELSTPSGVTSESSRTSGNLATSSIEFAVEESSSSESCKSLPV</sequence>
<dbReference type="PANTHER" id="PTHR40465:SF1">
    <property type="entry name" value="DUF6534 DOMAIN-CONTAINING PROTEIN"/>
    <property type="match status" value="1"/>
</dbReference>
<evidence type="ECO:0000313" key="3">
    <source>
        <dbReference type="EMBL" id="KAF9531643.1"/>
    </source>
</evidence>
<name>A0A9P6EMM1_9AGAR</name>
<dbReference type="Proteomes" id="UP000807306">
    <property type="component" value="Unassembled WGS sequence"/>
</dbReference>
<evidence type="ECO:0000259" key="2">
    <source>
        <dbReference type="Pfam" id="PF20152"/>
    </source>
</evidence>
<dbReference type="Pfam" id="PF20152">
    <property type="entry name" value="DUF6534"/>
    <property type="match status" value="1"/>
</dbReference>
<feature type="transmembrane region" description="Helical" evidence="1">
    <location>
        <begin position="87"/>
        <end position="108"/>
    </location>
</feature>
<feature type="transmembrane region" description="Helical" evidence="1">
    <location>
        <begin position="129"/>
        <end position="152"/>
    </location>
</feature>
<evidence type="ECO:0000256" key="1">
    <source>
        <dbReference type="SAM" id="Phobius"/>
    </source>
</evidence>
<feature type="domain" description="DUF6534" evidence="2">
    <location>
        <begin position="96"/>
        <end position="183"/>
    </location>
</feature>
<feature type="transmembrane region" description="Helical" evidence="1">
    <location>
        <begin position="158"/>
        <end position="179"/>
    </location>
</feature>
<dbReference type="PANTHER" id="PTHR40465">
    <property type="entry name" value="CHROMOSOME 1, WHOLE GENOME SHOTGUN SEQUENCE"/>
    <property type="match status" value="1"/>
</dbReference>
<comment type="caution">
    <text evidence="3">The sequence shown here is derived from an EMBL/GenBank/DDBJ whole genome shotgun (WGS) entry which is preliminary data.</text>
</comment>
<feature type="transmembrane region" description="Helical" evidence="1">
    <location>
        <begin position="20"/>
        <end position="40"/>
    </location>
</feature>
<keyword evidence="4" id="KW-1185">Reference proteome</keyword>
<proteinExistence type="predicted"/>
<keyword evidence="1" id="KW-1133">Transmembrane helix</keyword>